<sequence length="233" mass="27333">MTRFLRKSKKYESRSTDEEITDLEGKYDESNVNLDNMEANLVWEAEHRYKNRNVTYFNKPNLSYSTMIAQAICSSKDKRLTLKEIYDWIMDNYPFYKHQKGNWQNSIRHNLSLNKCFYKIPRNSNNPGKGSFWAVDRDVFDSNCKSKSKKSRRLMSTIDHSMLSAPMPVSDSIADILNNGDMHEPASVKQILQSSVHFTGDLSNPDFYFDIKNDKANYYNEESFNPENMFKFS</sequence>
<dbReference type="Gene3D" id="1.10.10.10">
    <property type="entry name" value="Winged helix-like DNA-binding domain superfamily/Winged helix DNA-binding domain"/>
    <property type="match status" value="1"/>
</dbReference>
<dbReference type="PANTHER" id="PTHR45881">
    <property type="entry name" value="CHECKPOINT SUPPRESSOR 1-LIKE, ISOFORM A-RELATED"/>
    <property type="match status" value="1"/>
</dbReference>
<dbReference type="InterPro" id="IPR036388">
    <property type="entry name" value="WH-like_DNA-bd_sf"/>
</dbReference>
<evidence type="ECO:0000259" key="7">
    <source>
        <dbReference type="PROSITE" id="PS50039"/>
    </source>
</evidence>
<keyword evidence="4" id="KW-0804">Transcription</keyword>
<dbReference type="AlphaFoldDB" id="A0A437ALI3"/>
<evidence type="ECO:0000256" key="6">
    <source>
        <dbReference type="PROSITE-ProRule" id="PRU00089"/>
    </source>
</evidence>
<keyword evidence="2" id="KW-0805">Transcription regulation</keyword>
<gene>
    <name evidence="8" type="ORF">TUBRATIS_15230</name>
</gene>
<dbReference type="CDD" id="cd00059">
    <property type="entry name" value="FH_FOX"/>
    <property type="match status" value="1"/>
</dbReference>
<dbReference type="Pfam" id="PF00250">
    <property type="entry name" value="Forkhead"/>
    <property type="match status" value="1"/>
</dbReference>
<name>A0A437ALI3_9MICR</name>
<evidence type="ECO:0000313" key="8">
    <source>
        <dbReference type="EMBL" id="RVD91992.1"/>
    </source>
</evidence>
<dbReference type="Proteomes" id="UP000282876">
    <property type="component" value="Unassembled WGS sequence"/>
</dbReference>
<evidence type="ECO:0000256" key="2">
    <source>
        <dbReference type="ARBA" id="ARBA00023015"/>
    </source>
</evidence>
<keyword evidence="9" id="KW-1185">Reference proteome</keyword>
<accession>A0A437ALI3</accession>
<dbReference type="GO" id="GO:0000978">
    <property type="term" value="F:RNA polymerase II cis-regulatory region sequence-specific DNA binding"/>
    <property type="evidence" value="ECO:0007669"/>
    <property type="project" value="TreeGrafter"/>
</dbReference>
<dbReference type="GO" id="GO:0005634">
    <property type="term" value="C:nucleus"/>
    <property type="evidence" value="ECO:0007669"/>
    <property type="project" value="UniProtKB-SubCell"/>
</dbReference>
<proteinExistence type="predicted"/>
<keyword evidence="5 6" id="KW-0539">Nucleus</keyword>
<dbReference type="FunFam" id="1.10.10.10:FF:000135">
    <property type="entry name" value="forkhead box protein G1"/>
    <property type="match status" value="1"/>
</dbReference>
<protein>
    <submittedName>
        <fullName evidence="8">Forkhead transcription factor</fullName>
    </submittedName>
</protein>
<evidence type="ECO:0000256" key="5">
    <source>
        <dbReference type="ARBA" id="ARBA00023242"/>
    </source>
</evidence>
<evidence type="ECO:0000256" key="1">
    <source>
        <dbReference type="ARBA" id="ARBA00004123"/>
    </source>
</evidence>
<dbReference type="PANTHER" id="PTHR45881:SF1">
    <property type="entry name" value="FORK HEAD PROTEIN HOMOLOG 2"/>
    <property type="match status" value="1"/>
</dbReference>
<evidence type="ECO:0000256" key="4">
    <source>
        <dbReference type="ARBA" id="ARBA00023163"/>
    </source>
</evidence>
<keyword evidence="3 6" id="KW-0238">DNA-binding</keyword>
<dbReference type="VEuPathDB" id="MicrosporidiaDB:TUBRATIS_15230"/>
<dbReference type="EMBL" id="RCSS01000342">
    <property type="protein sequence ID" value="RVD91992.1"/>
    <property type="molecule type" value="Genomic_DNA"/>
</dbReference>
<feature type="DNA-binding region" description="Fork-head" evidence="6">
    <location>
        <begin position="59"/>
        <end position="150"/>
    </location>
</feature>
<evidence type="ECO:0000256" key="3">
    <source>
        <dbReference type="ARBA" id="ARBA00023125"/>
    </source>
</evidence>
<dbReference type="PROSITE" id="PS50039">
    <property type="entry name" value="FORK_HEAD_3"/>
    <property type="match status" value="1"/>
</dbReference>
<evidence type="ECO:0000313" key="9">
    <source>
        <dbReference type="Proteomes" id="UP000282876"/>
    </source>
</evidence>
<dbReference type="STRING" id="291195.A0A437ALI3"/>
<dbReference type="GO" id="GO:0000981">
    <property type="term" value="F:DNA-binding transcription factor activity, RNA polymerase II-specific"/>
    <property type="evidence" value="ECO:0007669"/>
    <property type="project" value="TreeGrafter"/>
</dbReference>
<dbReference type="InterPro" id="IPR036390">
    <property type="entry name" value="WH_DNA-bd_sf"/>
</dbReference>
<dbReference type="SUPFAM" id="SSF46785">
    <property type="entry name" value="Winged helix' DNA-binding domain"/>
    <property type="match status" value="1"/>
</dbReference>
<dbReference type="SMART" id="SM00339">
    <property type="entry name" value="FH"/>
    <property type="match status" value="1"/>
</dbReference>
<dbReference type="OrthoDB" id="5954824at2759"/>
<dbReference type="InterPro" id="IPR030456">
    <property type="entry name" value="TF_fork_head_CS_2"/>
</dbReference>
<organism evidence="8 9">
    <name type="scientific">Tubulinosema ratisbonensis</name>
    <dbReference type="NCBI Taxonomy" id="291195"/>
    <lineage>
        <taxon>Eukaryota</taxon>
        <taxon>Fungi</taxon>
        <taxon>Fungi incertae sedis</taxon>
        <taxon>Microsporidia</taxon>
        <taxon>Tubulinosematoidea</taxon>
        <taxon>Tubulinosematidae</taxon>
        <taxon>Tubulinosema</taxon>
    </lineage>
</organism>
<reference evidence="8 9" key="1">
    <citation type="submission" date="2018-10" db="EMBL/GenBank/DDBJ databases">
        <title>Draft genome sequence of the microsporidian Tubulinosema ratisbonensis.</title>
        <authorList>
            <person name="Polonais V."/>
            <person name="Peyretaillade E."/>
            <person name="Niehus S."/>
            <person name="Wawrzyniak I."/>
            <person name="Franchet A."/>
            <person name="Gaspin C."/>
            <person name="Reichstadt M."/>
            <person name="Belser C."/>
            <person name="Labadie K."/>
            <person name="Delbac F."/>
            <person name="Ferrandon D."/>
        </authorList>
    </citation>
    <scope>NUCLEOTIDE SEQUENCE [LARGE SCALE GENOMIC DNA]</scope>
    <source>
        <strain evidence="8 9">Franzen</strain>
    </source>
</reference>
<dbReference type="PRINTS" id="PR00053">
    <property type="entry name" value="FORKHEAD"/>
</dbReference>
<comment type="subcellular location">
    <subcellularLocation>
        <location evidence="1 6">Nucleus</location>
    </subcellularLocation>
</comment>
<dbReference type="PROSITE" id="PS00658">
    <property type="entry name" value="FORK_HEAD_2"/>
    <property type="match status" value="1"/>
</dbReference>
<feature type="domain" description="Fork-head" evidence="7">
    <location>
        <begin position="59"/>
        <end position="150"/>
    </location>
</feature>
<comment type="caution">
    <text evidence="8">The sequence shown here is derived from an EMBL/GenBank/DDBJ whole genome shotgun (WGS) entry which is preliminary data.</text>
</comment>
<dbReference type="InterPro" id="IPR001766">
    <property type="entry name" value="Fork_head_dom"/>
</dbReference>